<dbReference type="EMBL" id="CP036275">
    <property type="protein sequence ID" value="QDU36046.1"/>
    <property type="molecule type" value="Genomic_DNA"/>
</dbReference>
<dbReference type="KEGG" id="mri:Mal4_03290"/>
<dbReference type="RefSeq" id="WP_145366751.1">
    <property type="nucleotide sequence ID" value="NZ_CP036275.1"/>
</dbReference>
<keyword evidence="2" id="KW-1185">Reference proteome</keyword>
<reference evidence="1 2" key="1">
    <citation type="submission" date="2019-02" db="EMBL/GenBank/DDBJ databases">
        <title>Deep-cultivation of Planctomycetes and their phenomic and genomic characterization uncovers novel biology.</title>
        <authorList>
            <person name="Wiegand S."/>
            <person name="Jogler M."/>
            <person name="Boedeker C."/>
            <person name="Pinto D."/>
            <person name="Vollmers J."/>
            <person name="Rivas-Marin E."/>
            <person name="Kohn T."/>
            <person name="Peeters S.H."/>
            <person name="Heuer A."/>
            <person name="Rast P."/>
            <person name="Oberbeckmann S."/>
            <person name="Bunk B."/>
            <person name="Jeske O."/>
            <person name="Meyerdierks A."/>
            <person name="Storesund J.E."/>
            <person name="Kallscheuer N."/>
            <person name="Luecker S."/>
            <person name="Lage O.M."/>
            <person name="Pohl T."/>
            <person name="Merkel B.J."/>
            <person name="Hornburger P."/>
            <person name="Mueller R.-W."/>
            <person name="Bruemmer F."/>
            <person name="Labrenz M."/>
            <person name="Spormann A.M."/>
            <person name="Op den Camp H."/>
            <person name="Overmann J."/>
            <person name="Amann R."/>
            <person name="Jetten M.S.M."/>
            <person name="Mascher T."/>
            <person name="Medema M.H."/>
            <person name="Devos D.P."/>
            <person name="Kaster A.-K."/>
            <person name="Ovreas L."/>
            <person name="Rohde M."/>
            <person name="Galperin M.Y."/>
            <person name="Jogler C."/>
        </authorList>
    </citation>
    <scope>NUCLEOTIDE SEQUENCE [LARGE SCALE GENOMIC DNA]</scope>
    <source>
        <strain evidence="1 2">Mal4</strain>
    </source>
</reference>
<dbReference type="AlphaFoldDB" id="A0A517Z0N7"/>
<gene>
    <name evidence="1" type="ORF">Mal4_03290</name>
</gene>
<evidence type="ECO:0000313" key="1">
    <source>
        <dbReference type="EMBL" id="QDU36046.1"/>
    </source>
</evidence>
<organism evidence="1 2">
    <name type="scientific">Maioricimonas rarisocia</name>
    <dbReference type="NCBI Taxonomy" id="2528026"/>
    <lineage>
        <taxon>Bacteria</taxon>
        <taxon>Pseudomonadati</taxon>
        <taxon>Planctomycetota</taxon>
        <taxon>Planctomycetia</taxon>
        <taxon>Planctomycetales</taxon>
        <taxon>Planctomycetaceae</taxon>
        <taxon>Maioricimonas</taxon>
    </lineage>
</organism>
<dbReference type="Proteomes" id="UP000320496">
    <property type="component" value="Chromosome"/>
</dbReference>
<evidence type="ECO:0000313" key="2">
    <source>
        <dbReference type="Proteomes" id="UP000320496"/>
    </source>
</evidence>
<proteinExistence type="predicted"/>
<sequence length="254" mass="28561">MRQPHPSHRIADWCLAGFLLLLIAVACRRPFADDTAPAPTPSTDARAALERLNDLIGGWRGVGQPRRGSSRGAWRETAEWAWDFSKETPALVITFDDGKLLETARLTYDMQAHRYRLEARTRDEQTRTYTGGFEKERLVLQADPDSEDNAHRLTITPLNEKRTLILFESRPADRKSWYRVAEVGYTRAGTRLAIPGGGRTECIVTGGAGTIPVQHNGQTYYVCCSGCKIAFEDDPQGIIDEFQARLRERKRQAG</sequence>
<dbReference type="OrthoDB" id="281529at2"/>
<name>A0A517Z0N7_9PLAN</name>
<protein>
    <submittedName>
        <fullName evidence="1">YHS domain protein</fullName>
    </submittedName>
</protein>
<accession>A0A517Z0N7</accession>
<dbReference type="PROSITE" id="PS51257">
    <property type="entry name" value="PROKAR_LIPOPROTEIN"/>
    <property type="match status" value="1"/>
</dbReference>